<comment type="caution">
    <text evidence="1">The sequence shown here is derived from an EMBL/GenBank/DDBJ whole genome shotgun (WGS) entry which is preliminary data.</text>
</comment>
<dbReference type="AlphaFoldDB" id="A0AAD4XQZ6"/>
<name>A0AAD4XQZ6_9MAGN</name>
<protein>
    <submittedName>
        <fullName evidence="1">Uncharacterized protein</fullName>
    </submittedName>
</protein>
<sequence length="238" mass="27456">MEYVASPADDSHEQSFCSRLSTHRRKLKDLIGDWGKMEYEDKELVFHSYLHLLYTTVHIERSKSDVNVDLGILKELQTILEQNIVDGERNYTQYQVAVAVKKIGMEGIIKPDDEFQNWIEQQLYNEDWVEYVEEAKAREPEVVKEANALGIPINEQILTLKEIRDENPDEGYCEELEGAHNMPQDNVDCIARGANMCKLIKHVISKLSRRHLVEPVDDIKERRDGVDSAEANSVPVYP</sequence>
<dbReference type="EMBL" id="JAJJMB010004025">
    <property type="protein sequence ID" value="KAI3944713.1"/>
    <property type="molecule type" value="Genomic_DNA"/>
</dbReference>
<evidence type="ECO:0000313" key="1">
    <source>
        <dbReference type="EMBL" id="KAI3944713.1"/>
    </source>
</evidence>
<reference evidence="1" key="1">
    <citation type="submission" date="2022-04" db="EMBL/GenBank/DDBJ databases">
        <title>A functionally conserved STORR gene fusion in Papaver species that diverged 16.8 million years ago.</title>
        <authorList>
            <person name="Catania T."/>
        </authorList>
    </citation>
    <scope>NUCLEOTIDE SEQUENCE</scope>
    <source>
        <strain evidence="1">S-188037</strain>
    </source>
</reference>
<accession>A0AAD4XQZ6</accession>
<keyword evidence="2" id="KW-1185">Reference proteome</keyword>
<evidence type="ECO:0000313" key="2">
    <source>
        <dbReference type="Proteomes" id="UP001202328"/>
    </source>
</evidence>
<proteinExistence type="predicted"/>
<gene>
    <name evidence="1" type="ORF">MKW98_021171</name>
</gene>
<dbReference type="Proteomes" id="UP001202328">
    <property type="component" value="Unassembled WGS sequence"/>
</dbReference>
<organism evidence="1 2">
    <name type="scientific">Papaver atlanticum</name>
    <dbReference type="NCBI Taxonomy" id="357466"/>
    <lineage>
        <taxon>Eukaryota</taxon>
        <taxon>Viridiplantae</taxon>
        <taxon>Streptophyta</taxon>
        <taxon>Embryophyta</taxon>
        <taxon>Tracheophyta</taxon>
        <taxon>Spermatophyta</taxon>
        <taxon>Magnoliopsida</taxon>
        <taxon>Ranunculales</taxon>
        <taxon>Papaveraceae</taxon>
        <taxon>Papaveroideae</taxon>
        <taxon>Papaver</taxon>
    </lineage>
</organism>